<keyword evidence="3" id="KW-0158">Chromosome</keyword>
<reference evidence="13" key="1">
    <citation type="journal article" date="2020" name="Stud. Mycol.">
        <title>101 Dothideomycetes genomes: a test case for predicting lifestyles and emergence of pathogens.</title>
        <authorList>
            <person name="Haridas S."/>
            <person name="Albert R."/>
            <person name="Binder M."/>
            <person name="Bloem J."/>
            <person name="Labutti K."/>
            <person name="Salamov A."/>
            <person name="Andreopoulos B."/>
            <person name="Baker S."/>
            <person name="Barry K."/>
            <person name="Bills G."/>
            <person name="Bluhm B."/>
            <person name="Cannon C."/>
            <person name="Castanera R."/>
            <person name="Culley D."/>
            <person name="Daum C."/>
            <person name="Ezra D."/>
            <person name="Gonzalez J."/>
            <person name="Henrissat B."/>
            <person name="Kuo A."/>
            <person name="Liang C."/>
            <person name="Lipzen A."/>
            <person name="Lutzoni F."/>
            <person name="Magnuson J."/>
            <person name="Mondo S."/>
            <person name="Nolan M."/>
            <person name="Ohm R."/>
            <person name="Pangilinan J."/>
            <person name="Park H.-J."/>
            <person name="Ramirez L."/>
            <person name="Alfaro M."/>
            <person name="Sun H."/>
            <person name="Tritt A."/>
            <person name="Yoshinaga Y."/>
            <person name="Zwiers L.-H."/>
            <person name="Turgeon B."/>
            <person name="Goodwin S."/>
            <person name="Spatafora J."/>
            <person name="Crous P."/>
            <person name="Grigoriev I."/>
        </authorList>
    </citation>
    <scope>NUCLEOTIDE SEQUENCE</scope>
    <source>
        <strain evidence="13">CBS 269.34</strain>
    </source>
</reference>
<dbReference type="PROSITE" id="PS50868">
    <property type="entry name" value="POST_SET"/>
    <property type="match status" value="1"/>
</dbReference>
<comment type="subcellular location">
    <subcellularLocation>
        <location evidence="1">Chromosome</location>
    </subcellularLocation>
</comment>
<dbReference type="SUPFAM" id="SSF54160">
    <property type="entry name" value="Chromo domain-like"/>
    <property type="match status" value="1"/>
</dbReference>
<accession>A0A6A6QVB3</accession>
<feature type="region of interest" description="Disordered" evidence="9">
    <location>
        <begin position="77"/>
        <end position="126"/>
    </location>
</feature>
<feature type="compositionally biased region" description="Basic and acidic residues" evidence="9">
    <location>
        <begin position="87"/>
        <end position="98"/>
    </location>
</feature>
<gene>
    <name evidence="13" type="ORF">BU16DRAFT_572293</name>
</gene>
<name>A0A6A6QVB3_9PEZI</name>
<feature type="compositionally biased region" description="Acidic residues" evidence="9">
    <location>
        <begin position="477"/>
        <end position="486"/>
    </location>
</feature>
<dbReference type="GO" id="GO:0008270">
    <property type="term" value="F:zinc ion binding"/>
    <property type="evidence" value="ECO:0007669"/>
    <property type="project" value="InterPro"/>
</dbReference>
<dbReference type="PANTHER" id="PTHR46223:SF3">
    <property type="entry name" value="HISTONE-LYSINE N-METHYLTRANSFERASE SET-23"/>
    <property type="match status" value="1"/>
</dbReference>
<dbReference type="GO" id="GO:0005634">
    <property type="term" value="C:nucleus"/>
    <property type="evidence" value="ECO:0007669"/>
    <property type="project" value="InterPro"/>
</dbReference>
<dbReference type="Pfam" id="PF05033">
    <property type="entry name" value="Pre-SET"/>
    <property type="match status" value="1"/>
</dbReference>
<dbReference type="Proteomes" id="UP000799750">
    <property type="component" value="Unassembled WGS sequence"/>
</dbReference>
<evidence type="ECO:0000259" key="11">
    <source>
        <dbReference type="PROSITE" id="PS50867"/>
    </source>
</evidence>
<dbReference type="InterPro" id="IPR003616">
    <property type="entry name" value="Post-SET_dom"/>
</dbReference>
<dbReference type="SMART" id="SM00508">
    <property type="entry name" value="PostSET"/>
    <property type="match status" value="1"/>
</dbReference>
<feature type="compositionally biased region" description="Low complexity" evidence="9">
    <location>
        <begin position="99"/>
        <end position="126"/>
    </location>
</feature>
<dbReference type="EMBL" id="MU004188">
    <property type="protein sequence ID" value="KAF2496064.1"/>
    <property type="molecule type" value="Genomic_DNA"/>
</dbReference>
<dbReference type="GO" id="GO:0042054">
    <property type="term" value="F:histone methyltransferase activity"/>
    <property type="evidence" value="ECO:0007669"/>
    <property type="project" value="InterPro"/>
</dbReference>
<organism evidence="13 14">
    <name type="scientific">Lophium mytilinum</name>
    <dbReference type="NCBI Taxonomy" id="390894"/>
    <lineage>
        <taxon>Eukaryota</taxon>
        <taxon>Fungi</taxon>
        <taxon>Dikarya</taxon>
        <taxon>Ascomycota</taxon>
        <taxon>Pezizomycotina</taxon>
        <taxon>Dothideomycetes</taxon>
        <taxon>Pleosporomycetidae</taxon>
        <taxon>Mytilinidiales</taxon>
        <taxon>Mytilinidiaceae</taxon>
        <taxon>Lophium</taxon>
    </lineage>
</organism>
<evidence type="ECO:0000256" key="8">
    <source>
        <dbReference type="ARBA" id="ARBA00022833"/>
    </source>
</evidence>
<dbReference type="SUPFAM" id="SSF82199">
    <property type="entry name" value="SET domain"/>
    <property type="match status" value="1"/>
</dbReference>
<proteinExistence type="predicted"/>
<keyword evidence="4" id="KW-0489">Methyltransferase</keyword>
<dbReference type="PROSITE" id="PS50280">
    <property type="entry name" value="SET"/>
    <property type="match status" value="1"/>
</dbReference>
<dbReference type="Pfam" id="PF00856">
    <property type="entry name" value="SET"/>
    <property type="match status" value="1"/>
</dbReference>
<feature type="domain" description="Post-SET" evidence="12">
    <location>
        <begin position="494"/>
        <end position="510"/>
    </location>
</feature>
<evidence type="ECO:0000259" key="12">
    <source>
        <dbReference type="PROSITE" id="PS50868"/>
    </source>
</evidence>
<dbReference type="InterPro" id="IPR050973">
    <property type="entry name" value="H3K9_Histone-Lys_N-MTase"/>
</dbReference>
<dbReference type="SMART" id="SM00317">
    <property type="entry name" value="SET"/>
    <property type="match status" value="1"/>
</dbReference>
<evidence type="ECO:0000256" key="3">
    <source>
        <dbReference type="ARBA" id="ARBA00022454"/>
    </source>
</evidence>
<dbReference type="Gene3D" id="2.40.50.40">
    <property type="match status" value="1"/>
</dbReference>
<keyword evidence="5" id="KW-0808">Transferase</keyword>
<evidence type="ECO:0000256" key="4">
    <source>
        <dbReference type="ARBA" id="ARBA00022603"/>
    </source>
</evidence>
<dbReference type="InterPro" id="IPR007728">
    <property type="entry name" value="Pre-SET_dom"/>
</dbReference>
<dbReference type="GO" id="GO:0032259">
    <property type="term" value="P:methylation"/>
    <property type="evidence" value="ECO:0007669"/>
    <property type="project" value="UniProtKB-KW"/>
</dbReference>
<evidence type="ECO:0000313" key="14">
    <source>
        <dbReference type="Proteomes" id="UP000799750"/>
    </source>
</evidence>
<keyword evidence="14" id="KW-1185">Reference proteome</keyword>
<feature type="domain" description="Pre-SET" evidence="11">
    <location>
        <begin position="234"/>
        <end position="340"/>
    </location>
</feature>
<keyword evidence="7" id="KW-0479">Metal-binding</keyword>
<evidence type="ECO:0000256" key="9">
    <source>
        <dbReference type="SAM" id="MobiDB-lite"/>
    </source>
</evidence>
<comment type="subunit">
    <text evidence="2">Component of the NuA4 histone acetyltransferase complex.</text>
</comment>
<dbReference type="InterPro" id="IPR016197">
    <property type="entry name" value="Chromo-like_dom_sf"/>
</dbReference>
<evidence type="ECO:0000313" key="13">
    <source>
        <dbReference type="EMBL" id="KAF2496064.1"/>
    </source>
</evidence>
<dbReference type="PANTHER" id="PTHR46223">
    <property type="entry name" value="HISTONE-LYSINE N-METHYLTRANSFERASE SUV39H"/>
    <property type="match status" value="1"/>
</dbReference>
<evidence type="ECO:0000256" key="2">
    <source>
        <dbReference type="ARBA" id="ARBA00011353"/>
    </source>
</evidence>
<dbReference type="Gene3D" id="2.170.270.10">
    <property type="entry name" value="SET domain"/>
    <property type="match status" value="1"/>
</dbReference>
<dbReference type="OrthoDB" id="308383at2759"/>
<keyword evidence="6" id="KW-0949">S-adenosyl-L-methionine</keyword>
<dbReference type="PROSITE" id="PS50867">
    <property type="entry name" value="PRE_SET"/>
    <property type="match status" value="1"/>
</dbReference>
<keyword evidence="8" id="KW-0862">Zinc</keyword>
<evidence type="ECO:0000256" key="5">
    <source>
        <dbReference type="ARBA" id="ARBA00022679"/>
    </source>
</evidence>
<dbReference type="InterPro" id="IPR046341">
    <property type="entry name" value="SET_dom_sf"/>
</dbReference>
<dbReference type="GO" id="GO:0005694">
    <property type="term" value="C:chromosome"/>
    <property type="evidence" value="ECO:0007669"/>
    <property type="project" value="UniProtKB-SubCell"/>
</dbReference>
<evidence type="ECO:0000256" key="1">
    <source>
        <dbReference type="ARBA" id="ARBA00004286"/>
    </source>
</evidence>
<sequence>MPPMVVIPIRSETLRILKVQHHNVASVICNRVNNQKEEQYLVKWSSKKPTSYPVFSWHTPLELVNCLELVQDYLEAKQTHSSRKRKSPDTDTEIDRRASPANRLLSSSRASSTSSTERSSSSSGRTINAEIKTYNGVLEESKGAITAKSVTQPDIPRISVADIPTLDMVQTARSSSTYTAENMIRNEILQRLRALPGAKVHLSNVHDRSAPSLRFKFIAESVLQEGVFKADPATQIGCQQCRPHMGRNIGCEYTKKCDCLEYASVDEARLSDEQKKEYRTIREEGGSTIGLPKKFPYYADASDRTGCLVPFYLRSRNPIYECNDSCACGPFCRNKNVQRGRHVELEIFKTKKRGWGLRAKQDLREGEFIDTYRGEIITDEEATRREESGGKAKASYLYSLDKFAESEGLSQEELYVVDGEYMGGPIKFMNHSCEPNCRQYTVSYNKHDCKVYDIALFACRNIPAMEELTFDYLDKDEEEDDDDEAVESSQPSQESVPCLCGAKKCRKWLWT</sequence>
<feature type="domain" description="SET" evidence="10">
    <location>
        <begin position="343"/>
        <end position="473"/>
    </location>
</feature>
<evidence type="ECO:0000256" key="6">
    <source>
        <dbReference type="ARBA" id="ARBA00022691"/>
    </source>
</evidence>
<dbReference type="AlphaFoldDB" id="A0A6A6QVB3"/>
<evidence type="ECO:0000256" key="7">
    <source>
        <dbReference type="ARBA" id="ARBA00022723"/>
    </source>
</evidence>
<dbReference type="InterPro" id="IPR001214">
    <property type="entry name" value="SET_dom"/>
</dbReference>
<protein>
    <submittedName>
        <fullName evidence="13">SET domain-containing protein</fullName>
    </submittedName>
</protein>
<evidence type="ECO:0000259" key="10">
    <source>
        <dbReference type="PROSITE" id="PS50280"/>
    </source>
</evidence>
<feature type="region of interest" description="Disordered" evidence="9">
    <location>
        <begin position="477"/>
        <end position="497"/>
    </location>
</feature>